<organism evidence="2 3">
    <name type="scientific">Talaromyces islandicus</name>
    <name type="common">Penicillium islandicum</name>
    <dbReference type="NCBI Taxonomy" id="28573"/>
    <lineage>
        <taxon>Eukaryota</taxon>
        <taxon>Fungi</taxon>
        <taxon>Dikarya</taxon>
        <taxon>Ascomycota</taxon>
        <taxon>Pezizomycotina</taxon>
        <taxon>Eurotiomycetes</taxon>
        <taxon>Eurotiomycetidae</taxon>
        <taxon>Eurotiales</taxon>
        <taxon>Trichocomaceae</taxon>
        <taxon>Talaromyces</taxon>
        <taxon>Talaromyces sect. Islandici</taxon>
    </lineage>
</organism>
<dbReference type="PANTHER" id="PTHR47784:SF5">
    <property type="entry name" value="STEROL UPTAKE CONTROL PROTEIN 2"/>
    <property type="match status" value="1"/>
</dbReference>
<proteinExistence type="predicted"/>
<name>A0A0U1M4K0_TALIS</name>
<protein>
    <submittedName>
        <fullName evidence="2">Uncharacterized protein</fullName>
    </submittedName>
</protein>
<accession>A0A0U1M4K0</accession>
<dbReference type="Gene3D" id="3.40.630.10">
    <property type="entry name" value="Zn peptidases"/>
    <property type="match status" value="1"/>
</dbReference>
<dbReference type="InterPro" id="IPR053157">
    <property type="entry name" value="Sterol_Uptake_Regulator"/>
</dbReference>
<keyword evidence="3" id="KW-1185">Reference proteome</keyword>
<reference evidence="2 3" key="1">
    <citation type="submission" date="2015-04" db="EMBL/GenBank/DDBJ databases">
        <authorList>
            <person name="Syromyatnikov M.Y."/>
            <person name="Popov V.N."/>
        </authorList>
    </citation>
    <scope>NUCLEOTIDE SEQUENCE [LARGE SCALE GENOMIC DNA]</scope>
    <source>
        <strain evidence="2">WF-38-12</strain>
    </source>
</reference>
<dbReference type="Gene3D" id="3.30.70.360">
    <property type="match status" value="1"/>
</dbReference>
<evidence type="ECO:0000313" key="3">
    <source>
        <dbReference type="Proteomes" id="UP000054383"/>
    </source>
</evidence>
<dbReference type="Proteomes" id="UP000054383">
    <property type="component" value="Unassembled WGS sequence"/>
</dbReference>
<dbReference type="GO" id="GO:0001228">
    <property type="term" value="F:DNA-binding transcription activator activity, RNA polymerase II-specific"/>
    <property type="evidence" value="ECO:0007669"/>
    <property type="project" value="TreeGrafter"/>
</dbReference>
<evidence type="ECO:0000256" key="1">
    <source>
        <dbReference type="SAM" id="Phobius"/>
    </source>
</evidence>
<keyword evidence="1" id="KW-1133">Transmembrane helix</keyword>
<dbReference type="PANTHER" id="PTHR47784">
    <property type="entry name" value="STEROL UPTAKE CONTROL PROTEIN 2"/>
    <property type="match status" value="1"/>
</dbReference>
<feature type="transmembrane region" description="Helical" evidence="1">
    <location>
        <begin position="313"/>
        <end position="332"/>
    </location>
</feature>
<dbReference type="InterPro" id="IPR021858">
    <property type="entry name" value="Fun_TF"/>
</dbReference>
<dbReference type="OrthoDB" id="5386330at2759"/>
<evidence type="ECO:0000313" key="2">
    <source>
        <dbReference type="EMBL" id="CRG89951.1"/>
    </source>
</evidence>
<dbReference type="Pfam" id="PF11951">
    <property type="entry name" value="Fungal_trans_2"/>
    <property type="match status" value="1"/>
</dbReference>
<gene>
    <name evidence="2" type="ORF">PISL3812_06990</name>
</gene>
<dbReference type="AlphaFoldDB" id="A0A0U1M4K0"/>
<keyword evidence="1" id="KW-0472">Membrane</keyword>
<sequence>MDKSRRRATKGRSKLGKEWQRNISTFASTFPLKGLSHTSNKGYSDHTAIEKPPQDTTVVPYSLSFIPTETSLENNFSTKDTHLLTHFIALTTSNLIGSPRVWSHECIQLSFTNPFLMHAILMTGAAHLARLDPRESSAHYTVLSAHHSQQALRCFGKAIGNTTFVYNNLDAVIATSLLFTIHACNSPTFDPTSDGLDGLLSHTSGMFEICRGAGGPPPGCLFESICTPKLLPSTTPTTGPASDLAYMIRNCALGANQRIYNATIESLTPVLDAVTSRSRLGNTSPHLLLVYCFRWLAFFPLEFTALLKSHDPAALVIIAYYYAAVLVPLANIKGGWWWMRERPVFLISRISAFLGPEWEHWMSWPGEILAKYNEAVVQSAVELNDCAAEVDEMGLGILSEARLHRGPQHAREGLRTERPNRRDWVRDHPNVINAYDAAIAAYNNISFLRQQTLSEERIHGVILEGPTLPNTIGLYTKSVWIARSLSKGTLLSLSKCMVACFEAAAWLMDVLSRLPKETCNLDQVFTEPLCQRYAGNANSMGTEKVNPFSTKAETGSTDFGNITYEYPGVHAYYAIDCSPDIIIHHQGFTEASGTDEAFNRVVQVRTIVALTAWDLLTDDAFFEVKKE</sequence>
<keyword evidence="1" id="KW-0812">Transmembrane</keyword>
<dbReference type="EMBL" id="CVMT01000007">
    <property type="protein sequence ID" value="CRG89951.1"/>
    <property type="molecule type" value="Genomic_DNA"/>
</dbReference>
<dbReference type="SUPFAM" id="SSF53187">
    <property type="entry name" value="Zn-dependent exopeptidases"/>
    <property type="match status" value="1"/>
</dbReference>